<comment type="caution">
    <text evidence="1">The sequence shown here is derived from an EMBL/GenBank/DDBJ whole genome shotgun (WGS) entry which is preliminary data.</text>
</comment>
<sequence>MGLSIDSVVRPGVTLTSDTARDINRFIKGGISNTDELVQVKRDLSRINYAELIYKTRRELKNRPLKSGSVLAVAEGRKMVKQVEDQAVEKARRLVEVANLKLRNSYNRQFFEAAKESRK</sequence>
<protein>
    <submittedName>
        <fullName evidence="1">Uncharacterized protein</fullName>
    </submittedName>
</protein>
<organism evidence="1 2">
    <name type="scientific">Erysiphe neolycopersici</name>
    <dbReference type="NCBI Taxonomy" id="212602"/>
    <lineage>
        <taxon>Eukaryota</taxon>
        <taxon>Fungi</taxon>
        <taxon>Dikarya</taxon>
        <taxon>Ascomycota</taxon>
        <taxon>Pezizomycotina</taxon>
        <taxon>Leotiomycetes</taxon>
        <taxon>Erysiphales</taxon>
        <taxon>Erysiphaceae</taxon>
        <taxon>Erysiphe</taxon>
    </lineage>
</organism>
<dbReference type="OrthoDB" id="4773448at2759"/>
<dbReference type="AlphaFoldDB" id="A0A420HBI8"/>
<evidence type="ECO:0000313" key="1">
    <source>
        <dbReference type="EMBL" id="RKF54802.1"/>
    </source>
</evidence>
<evidence type="ECO:0000313" key="2">
    <source>
        <dbReference type="Proteomes" id="UP000286134"/>
    </source>
</evidence>
<reference evidence="1 2" key="1">
    <citation type="journal article" date="2018" name="BMC Genomics">
        <title>Comparative genome analyses reveal sequence features reflecting distinct modes of host-adaptation between dicot and monocot powdery mildew.</title>
        <authorList>
            <person name="Wu Y."/>
            <person name="Ma X."/>
            <person name="Pan Z."/>
            <person name="Kale S.D."/>
            <person name="Song Y."/>
            <person name="King H."/>
            <person name="Zhang Q."/>
            <person name="Presley C."/>
            <person name="Deng X."/>
            <person name="Wei C.I."/>
            <person name="Xiao S."/>
        </authorList>
    </citation>
    <scope>NUCLEOTIDE SEQUENCE [LARGE SCALE GENOMIC DNA]</scope>
    <source>
        <strain evidence="1">UMSG2</strain>
    </source>
</reference>
<proteinExistence type="predicted"/>
<dbReference type="EMBL" id="MCFK01009487">
    <property type="protein sequence ID" value="RKF54802.1"/>
    <property type="molecule type" value="Genomic_DNA"/>
</dbReference>
<accession>A0A420HBI8</accession>
<keyword evidence="2" id="KW-1185">Reference proteome</keyword>
<dbReference type="Proteomes" id="UP000286134">
    <property type="component" value="Unassembled WGS sequence"/>
</dbReference>
<gene>
    <name evidence="1" type="ORF">OnM2_094049</name>
</gene>
<name>A0A420HBI8_9PEZI</name>